<reference evidence="3 4" key="1">
    <citation type="submission" date="2019-10" db="EMBL/GenBank/DDBJ databases">
        <title>Rudanella paleaurantiibacter sp. nov., isolated from sludge.</title>
        <authorList>
            <person name="Xu S.Q."/>
        </authorList>
    </citation>
    <scope>NUCLEOTIDE SEQUENCE [LARGE SCALE GENOMIC DNA]</scope>
    <source>
        <strain evidence="3 4">HX-22-17</strain>
    </source>
</reference>
<protein>
    <submittedName>
        <fullName evidence="3">Biotin--[acetyl-CoA-carboxylase] ligase</fullName>
        <ecNumber evidence="3">6.3.4.15</ecNumber>
    </submittedName>
</protein>
<dbReference type="NCBIfam" id="TIGR00121">
    <property type="entry name" value="birA_ligase"/>
    <property type="match status" value="1"/>
</dbReference>
<dbReference type="PANTHER" id="PTHR12835">
    <property type="entry name" value="BIOTIN PROTEIN LIGASE"/>
    <property type="match status" value="1"/>
</dbReference>
<gene>
    <name evidence="3" type="ORF">F5984_04510</name>
</gene>
<dbReference type="PROSITE" id="PS51733">
    <property type="entry name" value="BPL_LPL_CATALYTIC"/>
    <property type="match status" value="1"/>
</dbReference>
<dbReference type="PANTHER" id="PTHR12835:SF5">
    <property type="entry name" value="BIOTIN--PROTEIN LIGASE"/>
    <property type="match status" value="1"/>
</dbReference>
<evidence type="ECO:0000313" key="4">
    <source>
        <dbReference type="Proteomes" id="UP000488299"/>
    </source>
</evidence>
<keyword evidence="4" id="KW-1185">Reference proteome</keyword>
<evidence type="ECO:0000313" key="3">
    <source>
        <dbReference type="EMBL" id="KAB7733198.1"/>
    </source>
</evidence>
<dbReference type="InterPro" id="IPR045864">
    <property type="entry name" value="aa-tRNA-synth_II/BPL/LPL"/>
</dbReference>
<dbReference type="SUPFAM" id="SSF55681">
    <property type="entry name" value="Class II aaRS and biotin synthetases"/>
    <property type="match status" value="1"/>
</dbReference>
<organism evidence="3 4">
    <name type="scientific">Rudanella paleaurantiibacter</name>
    <dbReference type="NCBI Taxonomy" id="2614655"/>
    <lineage>
        <taxon>Bacteria</taxon>
        <taxon>Pseudomonadati</taxon>
        <taxon>Bacteroidota</taxon>
        <taxon>Cytophagia</taxon>
        <taxon>Cytophagales</taxon>
        <taxon>Cytophagaceae</taxon>
        <taxon>Rudanella</taxon>
    </lineage>
</organism>
<dbReference type="CDD" id="cd16442">
    <property type="entry name" value="BPL"/>
    <property type="match status" value="1"/>
</dbReference>
<dbReference type="Gene3D" id="3.30.930.10">
    <property type="entry name" value="Bira Bifunctional Protein, Domain 2"/>
    <property type="match status" value="1"/>
</dbReference>
<dbReference type="EC" id="6.3.4.15" evidence="3"/>
<dbReference type="GO" id="GO:0004077">
    <property type="term" value="F:biotin--[biotin carboxyl-carrier protein] ligase activity"/>
    <property type="evidence" value="ECO:0007669"/>
    <property type="project" value="UniProtKB-EC"/>
</dbReference>
<dbReference type="AlphaFoldDB" id="A0A7J5U5S6"/>
<dbReference type="InterPro" id="IPR004143">
    <property type="entry name" value="BPL_LPL_catalytic"/>
</dbReference>
<name>A0A7J5U5S6_9BACT</name>
<accession>A0A7J5U5S6</accession>
<evidence type="ECO:0000259" key="2">
    <source>
        <dbReference type="PROSITE" id="PS51733"/>
    </source>
</evidence>
<keyword evidence="1 3" id="KW-0436">Ligase</keyword>
<dbReference type="Proteomes" id="UP000488299">
    <property type="component" value="Unassembled WGS sequence"/>
</dbReference>
<dbReference type="Pfam" id="PF03099">
    <property type="entry name" value="BPL_LplA_LipB"/>
    <property type="match status" value="1"/>
</dbReference>
<evidence type="ECO:0000256" key="1">
    <source>
        <dbReference type="ARBA" id="ARBA00022598"/>
    </source>
</evidence>
<proteinExistence type="predicted"/>
<comment type="caution">
    <text evidence="3">The sequence shown here is derived from an EMBL/GenBank/DDBJ whole genome shotgun (WGS) entry which is preliminary data.</text>
</comment>
<dbReference type="GO" id="GO:0005737">
    <property type="term" value="C:cytoplasm"/>
    <property type="evidence" value="ECO:0007669"/>
    <property type="project" value="TreeGrafter"/>
</dbReference>
<sequence>MKPFTKRNKFLYKIHPKTLFIGQNCQYLPSCQSTNDEAADLLSQTDLAEGTLIITDNQTAGRGQRGNIWLAEPGQNLTFSLVLRPNFLPAARQFWLNIAISVGITDALLPLTDGLIRIKWPNDLYIETQKTGGLLIENTIQGQWLAWSIVGLGLNLNQTTFAYPTATSLQSRFPLPEGYHLPGVLTSICEHIEKRYLQLKAGHEAILKATYLQRLYRFQEGGRFRDAQTGAIFTGTIIGVNENGQLTLVIGSDIQHFNFKEIEFLHD</sequence>
<feature type="domain" description="BPL/LPL catalytic" evidence="2">
    <location>
        <begin position="4"/>
        <end position="200"/>
    </location>
</feature>
<dbReference type="EMBL" id="WELI01000001">
    <property type="protein sequence ID" value="KAB7733198.1"/>
    <property type="molecule type" value="Genomic_DNA"/>
</dbReference>
<dbReference type="InterPro" id="IPR004408">
    <property type="entry name" value="Biotin_CoA_COase_ligase"/>
</dbReference>